<dbReference type="Proteomes" id="UP000002601">
    <property type="component" value="Chromosome"/>
</dbReference>
<feature type="compositionally biased region" description="Basic and acidic residues" evidence="1">
    <location>
        <begin position="28"/>
        <end position="55"/>
    </location>
</feature>
<feature type="signal peptide" evidence="2">
    <location>
        <begin position="1"/>
        <end position="24"/>
    </location>
</feature>
<evidence type="ECO:0008006" key="5">
    <source>
        <dbReference type="Google" id="ProtNLM"/>
    </source>
</evidence>
<dbReference type="AlphaFoldDB" id="C6BU11"/>
<evidence type="ECO:0000256" key="2">
    <source>
        <dbReference type="SAM" id="SignalP"/>
    </source>
</evidence>
<dbReference type="PROSITE" id="PS51257">
    <property type="entry name" value="PROKAR_LIPOPROTEIN"/>
    <property type="match status" value="1"/>
</dbReference>
<dbReference type="eggNOG" id="ENOG5033AM4">
    <property type="taxonomic scope" value="Bacteria"/>
</dbReference>
<keyword evidence="2" id="KW-0732">Signal</keyword>
<evidence type="ECO:0000256" key="1">
    <source>
        <dbReference type="SAM" id="MobiDB-lite"/>
    </source>
</evidence>
<dbReference type="STRING" id="526222.Desal_3674"/>
<dbReference type="KEGG" id="dsa:Desal_3674"/>
<sequence>MSWLKKMAYVLCLVALLGAMSGCSEEGPAEKAGKKIDEAMDQAKDKMDDMGDDAKSAFDDLKKKADEAMDN</sequence>
<evidence type="ECO:0000313" key="3">
    <source>
        <dbReference type="EMBL" id="ACS81720.1"/>
    </source>
</evidence>
<accession>C6BU11</accession>
<name>C6BU11_MARSD</name>
<keyword evidence="4" id="KW-1185">Reference proteome</keyword>
<gene>
    <name evidence="3" type="ordered locus">Desal_3674</name>
</gene>
<protein>
    <recommendedName>
        <fullName evidence="5">YtxH domain-containing protein</fullName>
    </recommendedName>
</protein>
<proteinExistence type="predicted"/>
<dbReference type="HOGENOM" id="CLU_192805_3_0_7"/>
<feature type="chain" id="PRO_5002959746" description="YtxH domain-containing protein" evidence="2">
    <location>
        <begin position="25"/>
        <end position="71"/>
    </location>
</feature>
<organism evidence="3 4">
    <name type="scientific">Maridesulfovibrio salexigens (strain ATCC 14822 / DSM 2638 / NCIMB 8403 / VKM B-1763)</name>
    <name type="common">Desulfovibrio salexigens</name>
    <dbReference type="NCBI Taxonomy" id="526222"/>
    <lineage>
        <taxon>Bacteria</taxon>
        <taxon>Pseudomonadati</taxon>
        <taxon>Thermodesulfobacteriota</taxon>
        <taxon>Desulfovibrionia</taxon>
        <taxon>Desulfovibrionales</taxon>
        <taxon>Desulfovibrionaceae</taxon>
        <taxon>Maridesulfovibrio</taxon>
    </lineage>
</organism>
<dbReference type="RefSeq" id="WP_015853536.1">
    <property type="nucleotide sequence ID" value="NC_012881.1"/>
</dbReference>
<dbReference type="EMBL" id="CP001649">
    <property type="protein sequence ID" value="ACS81720.1"/>
    <property type="molecule type" value="Genomic_DNA"/>
</dbReference>
<evidence type="ECO:0000313" key="4">
    <source>
        <dbReference type="Proteomes" id="UP000002601"/>
    </source>
</evidence>
<dbReference type="OrthoDB" id="5461124at2"/>
<feature type="region of interest" description="Disordered" evidence="1">
    <location>
        <begin position="24"/>
        <end position="55"/>
    </location>
</feature>
<reference evidence="3 4" key="1">
    <citation type="submission" date="2009-06" db="EMBL/GenBank/DDBJ databases">
        <title>Complete sequence of Desulfovibrio salexigens DSM 2638.</title>
        <authorList>
            <consortium name="US DOE Joint Genome Institute"/>
            <person name="Lucas S."/>
            <person name="Copeland A."/>
            <person name="Lapidus A."/>
            <person name="Glavina del Rio T."/>
            <person name="Tice H."/>
            <person name="Bruce D."/>
            <person name="Goodwin L."/>
            <person name="Pitluck S."/>
            <person name="Munk A.C."/>
            <person name="Brettin T."/>
            <person name="Detter J.C."/>
            <person name="Han C."/>
            <person name="Tapia R."/>
            <person name="Larimer F."/>
            <person name="Land M."/>
            <person name="Hauser L."/>
            <person name="Kyrpides N."/>
            <person name="Anderson I."/>
            <person name="Wall J.D."/>
            <person name="Arkin A.P."/>
            <person name="Dehal P."/>
            <person name="Chivian D."/>
            <person name="Giles B."/>
            <person name="Hazen T.C."/>
        </authorList>
    </citation>
    <scope>NUCLEOTIDE SEQUENCE [LARGE SCALE GENOMIC DNA]</scope>
    <source>
        <strain evidence="4">ATCC 14822 / DSM 2638 / NCIMB 8403 / VKM B-1763</strain>
    </source>
</reference>